<accession>A0ABR2K8Z2</accession>
<reference evidence="1 2" key="1">
    <citation type="submission" date="2024-04" db="EMBL/GenBank/DDBJ databases">
        <title>Tritrichomonas musculus Genome.</title>
        <authorList>
            <person name="Alves-Ferreira E."/>
            <person name="Grigg M."/>
            <person name="Lorenzi H."/>
            <person name="Galac M."/>
        </authorList>
    </citation>
    <scope>NUCLEOTIDE SEQUENCE [LARGE SCALE GENOMIC DNA]</scope>
    <source>
        <strain evidence="1 2">EAF2021</strain>
    </source>
</reference>
<evidence type="ECO:0000313" key="1">
    <source>
        <dbReference type="EMBL" id="KAK8886937.1"/>
    </source>
</evidence>
<proteinExistence type="predicted"/>
<organism evidence="1 2">
    <name type="scientific">Tritrichomonas musculus</name>
    <dbReference type="NCBI Taxonomy" id="1915356"/>
    <lineage>
        <taxon>Eukaryota</taxon>
        <taxon>Metamonada</taxon>
        <taxon>Parabasalia</taxon>
        <taxon>Tritrichomonadida</taxon>
        <taxon>Tritrichomonadidae</taxon>
        <taxon>Tritrichomonas</taxon>
    </lineage>
</organism>
<keyword evidence="2" id="KW-1185">Reference proteome</keyword>
<protein>
    <submittedName>
        <fullName evidence="1">Uncharacterized protein</fullName>
    </submittedName>
</protein>
<sequence length="1064" mass="124416">MLSSPNRLSKSSENDGDSRFSSLINDFFKSQNDKNCLASCFQYYSENISGYELSNRNLHIIIKFVDYFAVDKKSLSILEIFQETLCEMINMVYGSKLLEGDDRKHFLNSIFQLILNIVSSAQENSNYPLFLDNILSIKEVNYMILSPNNISDLFKILFNRKQKIFISTFLSKTKEFNIQNDNYVNALNSCLKLIEENEVRHLPSAFEFLGNIAVCQEEKSQFFESFFHLIEEKSAYLKTFTFLARYFNILNHISNQTMINIIEKNGNPTVIYQILLLIAEIEDKELIKNKLMLKLASLKMSYDCQKLLLDQFIIFAYCYENSDEILFKFFKKLVPFWKTDVKPKILFELINQFDDFYDQICLEFLINTDQEQFCDILKSGIEDIEFLCQAINIALYNQVSYTGQLINMLINWEENKINCEQFFQALFKNKSNAEKTVEPFLRFCQMDDPNKYVFTYFARYAIRHSGFLEGFIHNSNLEIFFSHLNTFPAANFLASLSHKLPKNEKIEWYSRAYYEKSLLKKLTIQQLTRLIYGLWPIESRSIKVEYKISDEKICIRSLEVKVFLDKIKNKEIPNYLNSGEDSFPHFYRLVSNASCDIESLIRLIIDLCEKLENKNSKEKMKSLFEAVLFKKSNNCEVSVNPLIEIISKKKGQINPVIFESYIEFAAHQKKFVSSFCQPKNLEIYCQNMNTIDSVDLLASLSNAATEKNINLIESYLLKNYEHSILSKLSQNRLYLFACGLSQNSTEKPDFLIFNCFNDKFEKESENNSKIELMKLLLSNNNEIEIRIENGDTSLRKLLFDYFKNYGENVEYSILRVIIWAEKRCEVTDFFDVLLTEKNAVRCVNPFISFLAKYKTMCNLTYHMYTKKLAHNIDFVTAFLTDRNLSVFFNALNSTAGVDFLAAVASNGPFEQIDKFVRIYFNRSVLKLLNDDELLNLIFGLPHDNVSEKRETVFIRNVFIDPFSKDKKYIVRCEGEKDCLVKILDNTTIKEAIEIISKSLHKEKIFKEKEKFIVDDVAIEEEDKNEEDEVIESIEISELADYPNSDDLFNQIDFEENIVNVTINH</sequence>
<name>A0ABR2K8Z2_9EUKA</name>
<gene>
    <name evidence="1" type="ORF">M9Y10_037971</name>
</gene>
<dbReference type="EMBL" id="JAPFFF010000006">
    <property type="protein sequence ID" value="KAK8886937.1"/>
    <property type="molecule type" value="Genomic_DNA"/>
</dbReference>
<comment type="caution">
    <text evidence="1">The sequence shown here is derived from an EMBL/GenBank/DDBJ whole genome shotgun (WGS) entry which is preliminary data.</text>
</comment>
<dbReference type="Proteomes" id="UP001470230">
    <property type="component" value="Unassembled WGS sequence"/>
</dbReference>
<evidence type="ECO:0000313" key="2">
    <source>
        <dbReference type="Proteomes" id="UP001470230"/>
    </source>
</evidence>